<gene>
    <name evidence="6" type="ORF">U9M48_030678</name>
</gene>
<evidence type="ECO:0008006" key="8">
    <source>
        <dbReference type="Google" id="ProtNLM"/>
    </source>
</evidence>
<feature type="domain" description="Reverse transcriptase Ty1/copia-type" evidence="4">
    <location>
        <begin position="377"/>
        <end position="457"/>
    </location>
</feature>
<feature type="domain" description="Retroviral polymerase SH3-like" evidence="5">
    <location>
        <begin position="155"/>
        <end position="217"/>
    </location>
</feature>
<sequence>MTSDPGNLAYTTPSRYPSIVVGNGALLPVSTSGVAYLPGPFHLRDVLVAPNLIKNLISVRRFTTDNSCSIEFDPFGCSVKDLQSRNVIASIRTIKNVIRSLLFQANLPPSYWVEALNTATYLLNLMPTTTLQSDTPYQALFSSPPSYDHLRVFGCCCYPNLSATASHKLAPRSTRCVFLGYSAHHKGYRCLDLSSNRIIISQHVVFDESSFPFAKQTSTDTLEFLTDYTNIAPEPIGPLPPVSSAGTLEGPIVAPRAAARTPLASRSPAAPGASAGSPCTSSTRAYATRGSWTATWFPRTRATRGWLSSTGFSRARATRGHWRALDTHWIVAQLLRACATRGSDDWRPLAAHIACAMRGIACIDAPQFPSVRTATSYTSLFVFHRGAFTVYLLLYVDDIVLTASSPQLLRRTIEALQQEFAMKDIGELHHFLGMEVQRCCGGLLLKERQYMLDILERDDADWAGCPDTCKSTSGYAMFLGDNLVSWSSKSQNSVSRSSAEAEYHDVANAVAEASWL</sequence>
<dbReference type="Proteomes" id="UP001341281">
    <property type="component" value="Chromosome 07"/>
</dbReference>
<dbReference type="PANTHER" id="PTHR42648:SF26">
    <property type="entry name" value="INTEGRASE CATALYTIC DOMAIN-CONTAINING PROTEIN"/>
    <property type="match status" value="1"/>
</dbReference>
<accession>A0AAQ3X3I4</accession>
<dbReference type="InterPro" id="IPR012337">
    <property type="entry name" value="RNaseH-like_sf"/>
</dbReference>
<evidence type="ECO:0000256" key="2">
    <source>
        <dbReference type="ARBA" id="ARBA00022801"/>
    </source>
</evidence>
<name>A0AAQ3X3I4_PASNO</name>
<dbReference type="InterPro" id="IPR039537">
    <property type="entry name" value="Retrotran_Ty1/copia-like"/>
</dbReference>
<dbReference type="GO" id="GO:0046872">
    <property type="term" value="F:metal ion binding"/>
    <property type="evidence" value="ECO:0007669"/>
    <property type="project" value="UniProtKB-KW"/>
</dbReference>
<dbReference type="CDD" id="cd09272">
    <property type="entry name" value="RNase_HI_RT_Ty1"/>
    <property type="match status" value="1"/>
</dbReference>
<dbReference type="EMBL" id="CP144751">
    <property type="protein sequence ID" value="WVZ83541.1"/>
    <property type="molecule type" value="Genomic_DNA"/>
</dbReference>
<dbReference type="Pfam" id="PF25597">
    <property type="entry name" value="SH3_retrovirus"/>
    <property type="match status" value="1"/>
</dbReference>
<reference evidence="6 7" key="1">
    <citation type="submission" date="2024-02" db="EMBL/GenBank/DDBJ databases">
        <title>High-quality chromosome-scale genome assembly of Pensacola bahiagrass (Paspalum notatum Flugge var. saurae).</title>
        <authorList>
            <person name="Vega J.M."/>
            <person name="Podio M."/>
            <person name="Orjuela J."/>
            <person name="Siena L.A."/>
            <person name="Pessino S.C."/>
            <person name="Combes M.C."/>
            <person name="Mariac C."/>
            <person name="Albertini E."/>
            <person name="Pupilli F."/>
            <person name="Ortiz J.P.A."/>
            <person name="Leblanc O."/>
        </authorList>
    </citation>
    <scope>NUCLEOTIDE SEQUENCE [LARGE SCALE GENOMIC DNA]</scope>
    <source>
        <strain evidence="6">R1</strain>
        <tissue evidence="6">Leaf</tissue>
    </source>
</reference>
<organism evidence="6 7">
    <name type="scientific">Paspalum notatum var. saurae</name>
    <dbReference type="NCBI Taxonomy" id="547442"/>
    <lineage>
        <taxon>Eukaryota</taxon>
        <taxon>Viridiplantae</taxon>
        <taxon>Streptophyta</taxon>
        <taxon>Embryophyta</taxon>
        <taxon>Tracheophyta</taxon>
        <taxon>Spermatophyta</taxon>
        <taxon>Magnoliopsida</taxon>
        <taxon>Liliopsida</taxon>
        <taxon>Poales</taxon>
        <taxon>Poaceae</taxon>
        <taxon>PACMAD clade</taxon>
        <taxon>Panicoideae</taxon>
        <taxon>Andropogonodae</taxon>
        <taxon>Paspaleae</taxon>
        <taxon>Paspalinae</taxon>
        <taxon>Paspalum</taxon>
    </lineage>
</organism>
<feature type="region of interest" description="Disordered" evidence="3">
    <location>
        <begin position="259"/>
        <end position="283"/>
    </location>
</feature>
<evidence type="ECO:0000256" key="3">
    <source>
        <dbReference type="SAM" id="MobiDB-lite"/>
    </source>
</evidence>
<dbReference type="InterPro" id="IPR013103">
    <property type="entry name" value="RVT_2"/>
</dbReference>
<dbReference type="GO" id="GO:0016787">
    <property type="term" value="F:hydrolase activity"/>
    <property type="evidence" value="ECO:0007669"/>
    <property type="project" value="UniProtKB-KW"/>
</dbReference>
<protein>
    <recommendedName>
        <fullName evidence="8">Reverse transcriptase Ty1/copia-type domain-containing protein</fullName>
    </recommendedName>
</protein>
<proteinExistence type="predicted"/>
<evidence type="ECO:0000259" key="5">
    <source>
        <dbReference type="Pfam" id="PF25597"/>
    </source>
</evidence>
<keyword evidence="1" id="KW-0479">Metal-binding</keyword>
<dbReference type="GO" id="GO:0003676">
    <property type="term" value="F:nucleic acid binding"/>
    <property type="evidence" value="ECO:0007669"/>
    <property type="project" value="InterPro"/>
</dbReference>
<keyword evidence="7" id="KW-1185">Reference proteome</keyword>
<evidence type="ECO:0000313" key="6">
    <source>
        <dbReference type="EMBL" id="WVZ83541.1"/>
    </source>
</evidence>
<dbReference type="Gene3D" id="3.30.420.10">
    <property type="entry name" value="Ribonuclease H-like superfamily/Ribonuclease H"/>
    <property type="match status" value="1"/>
</dbReference>
<evidence type="ECO:0000259" key="4">
    <source>
        <dbReference type="Pfam" id="PF07727"/>
    </source>
</evidence>
<dbReference type="PANTHER" id="PTHR42648">
    <property type="entry name" value="TRANSPOSASE, PUTATIVE-RELATED"/>
    <property type="match status" value="1"/>
</dbReference>
<dbReference type="InterPro" id="IPR057670">
    <property type="entry name" value="SH3_retrovirus"/>
</dbReference>
<feature type="compositionally biased region" description="Low complexity" evidence="3">
    <location>
        <begin position="264"/>
        <end position="283"/>
    </location>
</feature>
<dbReference type="Pfam" id="PF07727">
    <property type="entry name" value="RVT_2"/>
    <property type="match status" value="1"/>
</dbReference>
<keyword evidence="2" id="KW-0378">Hydrolase</keyword>
<dbReference type="SUPFAM" id="SSF53098">
    <property type="entry name" value="Ribonuclease H-like"/>
    <property type="match status" value="1"/>
</dbReference>
<dbReference type="InterPro" id="IPR036397">
    <property type="entry name" value="RNaseH_sf"/>
</dbReference>
<evidence type="ECO:0000313" key="7">
    <source>
        <dbReference type="Proteomes" id="UP001341281"/>
    </source>
</evidence>
<evidence type="ECO:0000256" key="1">
    <source>
        <dbReference type="ARBA" id="ARBA00022723"/>
    </source>
</evidence>
<dbReference type="AlphaFoldDB" id="A0AAQ3X3I4"/>